<dbReference type="AlphaFoldDB" id="A0A3M2L7D6"/>
<name>A0A3M2L7D6_9ACTN</name>
<protein>
    <submittedName>
        <fullName evidence="2">Uncharacterized protein</fullName>
    </submittedName>
</protein>
<feature type="compositionally biased region" description="Basic and acidic residues" evidence="1">
    <location>
        <begin position="33"/>
        <end position="48"/>
    </location>
</feature>
<evidence type="ECO:0000256" key="1">
    <source>
        <dbReference type="SAM" id="MobiDB-lite"/>
    </source>
</evidence>
<evidence type="ECO:0000313" key="2">
    <source>
        <dbReference type="EMBL" id="RMI32473.1"/>
    </source>
</evidence>
<reference evidence="2 3" key="1">
    <citation type="submission" date="2018-10" db="EMBL/GenBank/DDBJ databases">
        <title>Isolation, diversity and antifungal activity of actinobacteria from wheat.</title>
        <authorList>
            <person name="Han C."/>
        </authorList>
    </citation>
    <scope>NUCLEOTIDE SEQUENCE [LARGE SCALE GENOMIC DNA]</scope>
    <source>
        <strain evidence="2 3">NEAU-YY642</strain>
    </source>
</reference>
<comment type="caution">
    <text evidence="2">The sequence shown here is derived from an EMBL/GenBank/DDBJ whole genome shotgun (WGS) entry which is preliminary data.</text>
</comment>
<gene>
    <name evidence="2" type="ORF">EBN88_25120</name>
</gene>
<feature type="region of interest" description="Disordered" evidence="1">
    <location>
        <begin position="23"/>
        <end position="57"/>
    </location>
</feature>
<accession>A0A3M2L7D6</accession>
<organism evidence="2 3">
    <name type="scientific">Streptomyces triticirhizae</name>
    <dbReference type="NCBI Taxonomy" id="2483353"/>
    <lineage>
        <taxon>Bacteria</taxon>
        <taxon>Bacillati</taxon>
        <taxon>Actinomycetota</taxon>
        <taxon>Actinomycetes</taxon>
        <taxon>Kitasatosporales</taxon>
        <taxon>Streptomycetaceae</taxon>
        <taxon>Streptomyces</taxon>
    </lineage>
</organism>
<keyword evidence="3" id="KW-1185">Reference proteome</keyword>
<proteinExistence type="predicted"/>
<dbReference type="Proteomes" id="UP000278673">
    <property type="component" value="Unassembled WGS sequence"/>
</dbReference>
<dbReference type="EMBL" id="RFFJ01000201">
    <property type="protein sequence ID" value="RMI32473.1"/>
    <property type="molecule type" value="Genomic_DNA"/>
</dbReference>
<sequence length="76" mass="8243">MALRLLWSARSALLCVFVGRRGRPRPALPLRRGGPENEKTPRGCERSARGSGTEWSAAACPVRCSAVTADRRAGHQ</sequence>
<evidence type="ECO:0000313" key="3">
    <source>
        <dbReference type="Proteomes" id="UP000278673"/>
    </source>
</evidence>